<dbReference type="InterPro" id="IPR012318">
    <property type="entry name" value="HTH_CRP"/>
</dbReference>
<dbReference type="SMART" id="SM00419">
    <property type="entry name" value="HTH_CRP"/>
    <property type="match status" value="1"/>
</dbReference>
<proteinExistence type="predicted"/>
<accession>A0ABM8I8R2</accession>
<sequence>MQIENLTLFHGLSEEETKRSMVCSSAKIETYEQDAYIFRQEDQPSRLYFILSGTVLLGQINALGRQNFIEYLGEGQGFGEIDLFLEHDIYDYFAFAKTEVKLLSVSRHFFYGTCVKNCAHHSRIIFNMLRIFAGEADKNLRKIYLLTSGNLRQRIAGYLLEESQGKAEVVTPMKREELAVYLNTTRPSLSRELSWMQENGIIERNGRQSIRILSFEMLQNILEGEE</sequence>
<dbReference type="EMBL" id="AP027742">
    <property type="protein sequence ID" value="BDZ76388.1"/>
    <property type="molecule type" value="Genomic_DNA"/>
</dbReference>
<evidence type="ECO:0000313" key="4">
    <source>
        <dbReference type="Proteomes" id="UP001305815"/>
    </source>
</evidence>
<dbReference type="PANTHER" id="PTHR24567">
    <property type="entry name" value="CRP FAMILY TRANSCRIPTIONAL REGULATORY PROTEIN"/>
    <property type="match status" value="1"/>
</dbReference>
<evidence type="ECO:0000313" key="3">
    <source>
        <dbReference type="EMBL" id="BDZ76388.1"/>
    </source>
</evidence>
<dbReference type="PROSITE" id="PS51063">
    <property type="entry name" value="HTH_CRP_2"/>
    <property type="match status" value="1"/>
</dbReference>
<dbReference type="Pfam" id="PF13545">
    <property type="entry name" value="HTH_Crp_2"/>
    <property type="match status" value="1"/>
</dbReference>
<name>A0ABM8I8R2_9FIRM</name>
<reference evidence="4" key="1">
    <citation type="journal article" date="2023" name="Int. J. Syst. Evol. Microbiol.">
        <title>Claveliimonas bilis gen. nov., sp. nov., deoxycholic acid-producing bacteria isolated from human faeces, and reclassification of Sellimonas monacensis Zenner et al. 2021 as Claveliimonas monacensis comb. nov.</title>
        <authorList>
            <person name="Hisatomi A."/>
            <person name="Kastawa N.W.E.P.G."/>
            <person name="Song I."/>
            <person name="Ohkuma M."/>
            <person name="Fukiya S."/>
            <person name="Sakamoto M."/>
        </authorList>
    </citation>
    <scope>NUCLEOTIDE SEQUENCE [LARGE SCALE GENOMIC DNA]</scope>
    <source>
        <strain evidence="4">12BBH14</strain>
    </source>
</reference>
<dbReference type="RefSeq" id="WP_256194184.1">
    <property type="nucleotide sequence ID" value="NZ_AP027742.1"/>
</dbReference>
<dbReference type="Pfam" id="PF00027">
    <property type="entry name" value="cNMP_binding"/>
    <property type="match status" value="1"/>
</dbReference>
<gene>
    <name evidence="3" type="ORF">Lac1_05710</name>
</gene>
<dbReference type="InterPro" id="IPR000595">
    <property type="entry name" value="cNMP-bd_dom"/>
</dbReference>
<dbReference type="Proteomes" id="UP001305815">
    <property type="component" value="Chromosome"/>
</dbReference>
<keyword evidence="4" id="KW-1185">Reference proteome</keyword>
<dbReference type="PROSITE" id="PS50042">
    <property type="entry name" value="CNMP_BINDING_3"/>
    <property type="match status" value="1"/>
</dbReference>
<protein>
    <submittedName>
        <fullName evidence="3">Cyclic nucleotide-binding protein</fullName>
    </submittedName>
</protein>
<feature type="domain" description="Cyclic nucleotide-binding" evidence="1">
    <location>
        <begin position="8"/>
        <end position="110"/>
    </location>
</feature>
<dbReference type="SMART" id="SM00100">
    <property type="entry name" value="cNMP"/>
    <property type="match status" value="1"/>
</dbReference>
<evidence type="ECO:0000259" key="2">
    <source>
        <dbReference type="PROSITE" id="PS51063"/>
    </source>
</evidence>
<evidence type="ECO:0000259" key="1">
    <source>
        <dbReference type="PROSITE" id="PS50042"/>
    </source>
</evidence>
<dbReference type="CDD" id="cd00038">
    <property type="entry name" value="CAP_ED"/>
    <property type="match status" value="1"/>
</dbReference>
<dbReference type="InterPro" id="IPR050397">
    <property type="entry name" value="Env_Response_Regulators"/>
</dbReference>
<organism evidence="3 4">
    <name type="scientific">Claveliimonas bilis</name>
    <dbReference type="NCBI Taxonomy" id="3028070"/>
    <lineage>
        <taxon>Bacteria</taxon>
        <taxon>Bacillati</taxon>
        <taxon>Bacillota</taxon>
        <taxon>Clostridia</taxon>
        <taxon>Lachnospirales</taxon>
        <taxon>Lachnospiraceae</taxon>
        <taxon>Claveliimonas</taxon>
    </lineage>
</organism>
<feature type="domain" description="HTH crp-type" evidence="2">
    <location>
        <begin position="149"/>
        <end position="216"/>
    </location>
</feature>
<dbReference type="PANTHER" id="PTHR24567:SF26">
    <property type="entry name" value="REGULATORY PROTEIN YEIL"/>
    <property type="match status" value="1"/>
</dbReference>